<dbReference type="Gene3D" id="1.20.1250.20">
    <property type="entry name" value="MFS general substrate transporter like domains"/>
    <property type="match status" value="1"/>
</dbReference>
<dbReference type="CDD" id="cd10428">
    <property type="entry name" value="LFG_like"/>
    <property type="match status" value="1"/>
</dbReference>
<dbReference type="AlphaFoldDB" id="A0ABD2KQ74"/>
<keyword evidence="4 5" id="KW-0472">Membrane</keyword>
<dbReference type="InterPro" id="IPR036259">
    <property type="entry name" value="MFS_trans_sf"/>
</dbReference>
<dbReference type="Pfam" id="PF01027">
    <property type="entry name" value="Bax1-I"/>
    <property type="match status" value="1"/>
</dbReference>
<feature type="transmembrane region" description="Helical" evidence="5">
    <location>
        <begin position="257"/>
        <end position="279"/>
    </location>
</feature>
<evidence type="ECO:0000313" key="8">
    <source>
        <dbReference type="Proteomes" id="UP001620626"/>
    </source>
</evidence>
<keyword evidence="3 5" id="KW-1133">Transmembrane helix</keyword>
<dbReference type="Proteomes" id="UP001620626">
    <property type="component" value="Unassembled WGS sequence"/>
</dbReference>
<evidence type="ECO:0000256" key="3">
    <source>
        <dbReference type="ARBA" id="ARBA00022989"/>
    </source>
</evidence>
<dbReference type="GO" id="GO:0016020">
    <property type="term" value="C:membrane"/>
    <property type="evidence" value="ECO:0007669"/>
    <property type="project" value="UniProtKB-SubCell"/>
</dbReference>
<proteinExistence type="inferred from homology"/>
<evidence type="ECO:0000256" key="5">
    <source>
        <dbReference type="RuleBase" id="RU004379"/>
    </source>
</evidence>
<feature type="transmembrane region" description="Helical" evidence="5">
    <location>
        <begin position="73"/>
        <end position="93"/>
    </location>
</feature>
<keyword evidence="8" id="KW-1185">Reference proteome</keyword>
<dbReference type="PANTHER" id="PTHR23291">
    <property type="entry name" value="BAX INHIBITOR-RELATED"/>
    <property type="match status" value="1"/>
</dbReference>
<feature type="region of interest" description="Disordered" evidence="6">
    <location>
        <begin position="15"/>
        <end position="46"/>
    </location>
</feature>
<comment type="similarity">
    <text evidence="5">Belongs to the BI1 family.</text>
</comment>
<comment type="caution">
    <text evidence="7">The sequence shown here is derived from an EMBL/GenBank/DDBJ whole genome shotgun (WGS) entry which is preliminary data.</text>
</comment>
<protein>
    <submittedName>
        <fullName evidence="7">Uncharacterized protein</fullName>
    </submittedName>
</protein>
<evidence type="ECO:0000256" key="6">
    <source>
        <dbReference type="SAM" id="MobiDB-lite"/>
    </source>
</evidence>
<comment type="subcellular location">
    <subcellularLocation>
        <location evidence="1">Membrane</location>
        <topology evidence="1">Multi-pass membrane protein</topology>
    </subcellularLocation>
</comment>
<reference evidence="7 8" key="1">
    <citation type="submission" date="2024-10" db="EMBL/GenBank/DDBJ databases">
        <authorList>
            <person name="Kim D."/>
        </authorList>
    </citation>
    <scope>NUCLEOTIDE SEQUENCE [LARGE SCALE GENOMIC DNA]</scope>
    <source>
        <strain evidence="7">BH-2024</strain>
    </source>
</reference>
<feature type="transmembrane region" description="Helical" evidence="5">
    <location>
        <begin position="137"/>
        <end position="158"/>
    </location>
</feature>
<feature type="transmembrane region" description="Helical" evidence="5">
    <location>
        <begin position="222"/>
        <end position="245"/>
    </location>
</feature>
<evidence type="ECO:0000256" key="4">
    <source>
        <dbReference type="ARBA" id="ARBA00023136"/>
    </source>
</evidence>
<sequence length="282" mass="31674">MSNFGYDPQQVHSYYVQGDDPDDQHSGWNVPPPSQEQQPFNSQHFAEQGQAGMPKNDLGFNNQTIRSHFVRKVFFIVGIMLAVVTLMSAFPFMHRPTMHFVQHNQIYAILAYVVFLVVYMALMCCCQGLRRSFPINIVLLAILTLSIGFVTMIITAQYALHSVFMIFTITALSCFGVALFATIVKKDLTNIMGIMSIATLCLALFGVGVAIAAFFIDVHILQVIYAAIGAILFMVWLAIDIQMVLGGRTYEISPEEYIYASIILFLDVIQILWFLLSLFGEK</sequence>
<gene>
    <name evidence="7" type="ORF">niasHT_028543</name>
</gene>
<organism evidence="7 8">
    <name type="scientific">Heterodera trifolii</name>
    <dbReference type="NCBI Taxonomy" id="157864"/>
    <lineage>
        <taxon>Eukaryota</taxon>
        <taxon>Metazoa</taxon>
        <taxon>Ecdysozoa</taxon>
        <taxon>Nematoda</taxon>
        <taxon>Chromadorea</taxon>
        <taxon>Rhabditida</taxon>
        <taxon>Tylenchina</taxon>
        <taxon>Tylenchomorpha</taxon>
        <taxon>Tylenchoidea</taxon>
        <taxon>Heteroderidae</taxon>
        <taxon>Heteroderinae</taxon>
        <taxon>Heterodera</taxon>
    </lineage>
</organism>
<evidence type="ECO:0000256" key="2">
    <source>
        <dbReference type="ARBA" id="ARBA00022692"/>
    </source>
</evidence>
<feature type="transmembrane region" description="Helical" evidence="5">
    <location>
        <begin position="164"/>
        <end position="184"/>
    </location>
</feature>
<dbReference type="EMBL" id="JBICBT010000693">
    <property type="protein sequence ID" value="KAL3105011.1"/>
    <property type="molecule type" value="Genomic_DNA"/>
</dbReference>
<name>A0ABD2KQ74_9BILA</name>
<dbReference type="PANTHER" id="PTHR23291:SF127">
    <property type="entry name" value="PROTEIN LIFEGUARD 1-LIKE"/>
    <property type="match status" value="1"/>
</dbReference>
<accession>A0ABD2KQ74</accession>
<dbReference type="InterPro" id="IPR006214">
    <property type="entry name" value="Bax_inhibitor_1-related"/>
</dbReference>
<keyword evidence="2 5" id="KW-0812">Transmembrane</keyword>
<evidence type="ECO:0000256" key="1">
    <source>
        <dbReference type="ARBA" id="ARBA00004141"/>
    </source>
</evidence>
<feature type="transmembrane region" description="Helical" evidence="5">
    <location>
        <begin position="105"/>
        <end position="125"/>
    </location>
</feature>
<feature type="compositionally biased region" description="Polar residues" evidence="6">
    <location>
        <begin position="35"/>
        <end position="45"/>
    </location>
</feature>
<feature type="transmembrane region" description="Helical" evidence="5">
    <location>
        <begin position="191"/>
        <end position="216"/>
    </location>
</feature>
<evidence type="ECO:0000313" key="7">
    <source>
        <dbReference type="EMBL" id="KAL3105011.1"/>
    </source>
</evidence>